<organism evidence="3">
    <name type="scientific">Pundamilia nyererei</name>
    <dbReference type="NCBI Taxonomy" id="303518"/>
    <lineage>
        <taxon>Eukaryota</taxon>
        <taxon>Metazoa</taxon>
        <taxon>Chordata</taxon>
        <taxon>Craniata</taxon>
        <taxon>Vertebrata</taxon>
        <taxon>Euteleostomi</taxon>
        <taxon>Actinopterygii</taxon>
        <taxon>Neopterygii</taxon>
        <taxon>Teleostei</taxon>
        <taxon>Neoteleostei</taxon>
        <taxon>Acanthomorphata</taxon>
        <taxon>Ovalentaria</taxon>
        <taxon>Cichlomorphae</taxon>
        <taxon>Cichliformes</taxon>
        <taxon>Cichlidae</taxon>
        <taxon>African cichlids</taxon>
        <taxon>Pseudocrenilabrinae</taxon>
        <taxon>Haplochromini</taxon>
        <taxon>Pundamilia</taxon>
    </lineage>
</organism>
<sequence length="224" mass="25008">MFIKNKDILTSVSPSPGVAAVKDSVPLSPLKSSAGSADAEQQSTEAGNSASGNDLQPRVSMETSNLRPQTPKAEHELEEDDEASGTLIISELTYRLLRELHADPDIQAQLEAERERDRAYERTRLAARSRMSGVLTSSLRLLSSNDRVNACVLSVARFVAVVMGVLLVTVPTLLLLLESDIDVSFLHEIRQTPEFEQFHYEYYCPLRRWILCKITMAMENLWSD</sequence>
<reference evidence="3" key="1">
    <citation type="submission" date="2023-09" db="UniProtKB">
        <authorList>
            <consortium name="Ensembl"/>
        </authorList>
    </citation>
    <scope>IDENTIFICATION</scope>
</reference>
<dbReference type="GeneTree" id="ENSGT00940000158577"/>
<name>A0A3B4FWW2_9CICH</name>
<keyword evidence="2" id="KW-1133">Transmembrane helix</keyword>
<protein>
    <submittedName>
        <fullName evidence="3">Uncharacterized protein</fullName>
    </submittedName>
</protein>
<dbReference type="STRING" id="303518.ENSPNYP00000014083"/>
<dbReference type="AlphaFoldDB" id="A0A3B4FWW2"/>
<dbReference type="Ensembl" id="ENSPNYT00000014435.1">
    <property type="protein sequence ID" value="ENSPNYP00000014083.1"/>
    <property type="gene ID" value="ENSPNYG00000010694.1"/>
</dbReference>
<accession>A0A3B4FWW2</accession>
<feature type="region of interest" description="Disordered" evidence="1">
    <location>
        <begin position="1"/>
        <end position="82"/>
    </location>
</feature>
<keyword evidence="2" id="KW-0472">Membrane</keyword>
<evidence type="ECO:0000256" key="2">
    <source>
        <dbReference type="SAM" id="Phobius"/>
    </source>
</evidence>
<feature type="transmembrane region" description="Helical" evidence="2">
    <location>
        <begin position="155"/>
        <end position="177"/>
    </location>
</feature>
<feature type="compositionally biased region" description="Polar residues" evidence="1">
    <location>
        <begin position="30"/>
        <end position="54"/>
    </location>
</feature>
<evidence type="ECO:0000313" key="3">
    <source>
        <dbReference type="Ensembl" id="ENSPNYP00000014083.1"/>
    </source>
</evidence>
<proteinExistence type="predicted"/>
<keyword evidence="2" id="KW-0812">Transmembrane</keyword>
<evidence type="ECO:0000256" key="1">
    <source>
        <dbReference type="SAM" id="MobiDB-lite"/>
    </source>
</evidence>